<dbReference type="GeneTree" id="ENSGT00940000158857"/>
<feature type="domain" description="Ubinuclein middle" evidence="4">
    <location>
        <begin position="246"/>
        <end position="285"/>
    </location>
</feature>
<dbReference type="GO" id="GO:0006325">
    <property type="term" value="P:chromatin organization"/>
    <property type="evidence" value="ECO:0007669"/>
    <property type="project" value="TreeGrafter"/>
</dbReference>
<feature type="domain" description="Hpc2-related" evidence="3">
    <location>
        <begin position="2"/>
        <end position="40"/>
    </location>
</feature>
<comment type="similarity">
    <text evidence="1">Belongs to the ubinuclein family.</text>
</comment>
<dbReference type="PANTHER" id="PTHR21669:SF12">
    <property type="entry name" value="UBINUCLEIN-1"/>
    <property type="match status" value="1"/>
</dbReference>
<dbReference type="InterPro" id="IPR026947">
    <property type="entry name" value="UBN_middle_dom"/>
</dbReference>
<organism evidence="5 6">
    <name type="scientific">Fundulus heteroclitus</name>
    <name type="common">Killifish</name>
    <name type="synonym">Mummichog</name>
    <dbReference type="NCBI Taxonomy" id="8078"/>
    <lineage>
        <taxon>Eukaryota</taxon>
        <taxon>Metazoa</taxon>
        <taxon>Chordata</taxon>
        <taxon>Craniata</taxon>
        <taxon>Vertebrata</taxon>
        <taxon>Euteleostomi</taxon>
        <taxon>Actinopterygii</taxon>
        <taxon>Neopterygii</taxon>
        <taxon>Teleostei</taxon>
        <taxon>Neoteleostei</taxon>
        <taxon>Acanthomorphata</taxon>
        <taxon>Ovalentaria</taxon>
        <taxon>Atherinomorphae</taxon>
        <taxon>Cyprinodontiformes</taxon>
        <taxon>Fundulidae</taxon>
        <taxon>Fundulus</taxon>
    </lineage>
</organism>
<evidence type="ECO:0000313" key="6">
    <source>
        <dbReference type="Proteomes" id="UP000265000"/>
    </source>
</evidence>
<proteinExistence type="inferred from homology"/>
<dbReference type="STRING" id="8078.ENSFHEP00000018190"/>
<keyword evidence="2" id="KW-0597">Phosphoprotein</keyword>
<sequence>IGFGYDDDDSFIDNSEAYDEFVPFSLTTKFGGFYVNSGMLHFRQTSDTDTDDCSTEEGIFEPKRKLDEEHDKPKKRCKAIGEMKSNSKLSTVSKTGVDDLKVIHRNKQKKKAAKMLSVTSMLKKFQREKETERQKANQMLSAVPDATPASLFQADAAGGGGSGLTDPLLSLIGSTNDHALIQAASTVDFDIDLDSLLEVSEENLSPKSFPQTAVETQLIKARSDLQIQHDIQSEAEPQVLTGKTNHSQLRSKLYKHLSSFMPCSKDTLMKRVKKLLVTHEVSKLRSLNYISLQAV</sequence>
<reference evidence="5" key="2">
    <citation type="submission" date="2025-09" db="UniProtKB">
        <authorList>
            <consortium name="Ensembl"/>
        </authorList>
    </citation>
    <scope>IDENTIFICATION</scope>
</reference>
<dbReference type="Ensembl" id="ENSFHET00000027100.1">
    <property type="protein sequence ID" value="ENSFHEP00000018190.1"/>
    <property type="gene ID" value="ENSFHEG00000020018.1"/>
</dbReference>
<evidence type="ECO:0000256" key="1">
    <source>
        <dbReference type="ARBA" id="ARBA00009911"/>
    </source>
</evidence>
<evidence type="ECO:0000259" key="4">
    <source>
        <dbReference type="Pfam" id="PF14075"/>
    </source>
</evidence>
<dbReference type="InterPro" id="IPR014840">
    <property type="entry name" value="HRD"/>
</dbReference>
<evidence type="ECO:0000259" key="3">
    <source>
        <dbReference type="Pfam" id="PF08729"/>
    </source>
</evidence>
<dbReference type="Pfam" id="PF08729">
    <property type="entry name" value="HUN"/>
    <property type="match status" value="1"/>
</dbReference>
<dbReference type="Proteomes" id="UP000265000">
    <property type="component" value="Unplaced"/>
</dbReference>
<keyword evidence="6" id="KW-1185">Reference proteome</keyword>
<protein>
    <submittedName>
        <fullName evidence="5">Ubinuclein 1</fullName>
    </submittedName>
</protein>
<accession>A0A3Q2TNN3</accession>
<evidence type="ECO:0000256" key="2">
    <source>
        <dbReference type="ARBA" id="ARBA00022553"/>
    </source>
</evidence>
<dbReference type="Pfam" id="PF14075">
    <property type="entry name" value="UBN_AB"/>
    <property type="match status" value="1"/>
</dbReference>
<evidence type="ECO:0000313" key="5">
    <source>
        <dbReference type="Ensembl" id="ENSFHEP00000018190.1"/>
    </source>
</evidence>
<dbReference type="PANTHER" id="PTHR21669">
    <property type="entry name" value="CAPZ-INTERACTING PROTEIN AND RELATED PROTEINS"/>
    <property type="match status" value="1"/>
</dbReference>
<dbReference type="GO" id="GO:0005634">
    <property type="term" value="C:nucleus"/>
    <property type="evidence" value="ECO:0007669"/>
    <property type="project" value="TreeGrafter"/>
</dbReference>
<name>A0A3Q2TNN3_FUNHE</name>
<reference evidence="5" key="1">
    <citation type="submission" date="2025-08" db="UniProtKB">
        <authorList>
            <consortium name="Ensembl"/>
        </authorList>
    </citation>
    <scope>IDENTIFICATION</scope>
</reference>
<dbReference type="AlphaFoldDB" id="A0A3Q2TNN3"/>